<dbReference type="Proteomes" id="UP000265618">
    <property type="component" value="Unassembled WGS sequence"/>
</dbReference>
<name>A0A9K3GP26_9EUKA</name>
<accession>A0A9K3GP26</accession>
<dbReference type="SUPFAM" id="SSF50965">
    <property type="entry name" value="Galactose oxidase, central domain"/>
    <property type="match status" value="1"/>
</dbReference>
<evidence type="ECO:0000313" key="1">
    <source>
        <dbReference type="EMBL" id="GIQ89460.1"/>
    </source>
</evidence>
<protein>
    <submittedName>
        <fullName evidence="1">Uncharacterized protein</fullName>
    </submittedName>
</protein>
<dbReference type="Gene3D" id="2.120.10.80">
    <property type="entry name" value="Kelch-type beta propeller"/>
    <property type="match status" value="1"/>
</dbReference>
<reference evidence="1 2" key="1">
    <citation type="journal article" date="2018" name="PLoS ONE">
        <title>The draft genome of Kipferlia bialata reveals reductive genome evolution in fornicate parasites.</title>
        <authorList>
            <person name="Tanifuji G."/>
            <person name="Takabayashi S."/>
            <person name="Kume K."/>
            <person name="Takagi M."/>
            <person name="Nakayama T."/>
            <person name="Kamikawa R."/>
            <person name="Inagaki Y."/>
            <person name="Hashimoto T."/>
        </authorList>
    </citation>
    <scope>NUCLEOTIDE SEQUENCE [LARGE SCALE GENOMIC DNA]</scope>
    <source>
        <strain evidence="1">NY0173</strain>
    </source>
</reference>
<feature type="non-terminal residue" evidence="1">
    <location>
        <position position="1"/>
    </location>
</feature>
<dbReference type="AlphaFoldDB" id="A0A9K3GP26"/>
<keyword evidence="2" id="KW-1185">Reference proteome</keyword>
<dbReference type="InterPro" id="IPR011043">
    <property type="entry name" value="Gal_Oxase/kelch_b-propeller"/>
</dbReference>
<sequence>NSDNTCSDMLIDPPEIFGALPHAATYCDGSIYLLSTGCETTLQILSLETLQWSVAQSTPSQLWPVALTNPISFALGSSLFLYGMDVADRDRNGTGEGRLLMWSYDTTTGQWSEECPPPRALYGMPVVVGDVAYIVPYSDTLPVYSFRRGSGGDTPSMGQWYNLGMHPNEGLQAVLSMGESIVAISTLFAETARVRSMSDVSGEWVECGQMGTCKCGVRACMIGPETAFAVADSEYVDTMPMLIDLSALTDGPE</sequence>
<dbReference type="EMBL" id="BDIP01005068">
    <property type="protein sequence ID" value="GIQ89460.1"/>
    <property type="molecule type" value="Genomic_DNA"/>
</dbReference>
<dbReference type="InterPro" id="IPR015915">
    <property type="entry name" value="Kelch-typ_b-propeller"/>
</dbReference>
<gene>
    <name evidence="1" type="ORF">KIPB_011934</name>
</gene>
<evidence type="ECO:0000313" key="2">
    <source>
        <dbReference type="Proteomes" id="UP000265618"/>
    </source>
</evidence>
<proteinExistence type="predicted"/>
<organism evidence="1 2">
    <name type="scientific">Kipferlia bialata</name>
    <dbReference type="NCBI Taxonomy" id="797122"/>
    <lineage>
        <taxon>Eukaryota</taxon>
        <taxon>Metamonada</taxon>
        <taxon>Carpediemonas-like organisms</taxon>
        <taxon>Kipferlia</taxon>
    </lineage>
</organism>
<comment type="caution">
    <text evidence="1">The sequence shown here is derived from an EMBL/GenBank/DDBJ whole genome shotgun (WGS) entry which is preliminary data.</text>
</comment>